<evidence type="ECO:0000259" key="1">
    <source>
        <dbReference type="Pfam" id="PF04073"/>
    </source>
</evidence>
<keyword evidence="3" id="KW-1185">Reference proteome</keyword>
<sequence length="158" mass="16204">MAEPADREAWAAGHAAAEADARARGLAVEFVPRTPGERPAPIDGVEPVKTIVVQRRDGYVLVLAPLAEQFSWAKLRALLGANRLSLPDPAGALAATGYARGTISPLGARGDWPVVMDARLGGARIVIGSGSPEAGAIVDADELARAYAATVADLGADS</sequence>
<dbReference type="SUPFAM" id="SSF55826">
    <property type="entry name" value="YbaK/ProRS associated domain"/>
    <property type="match status" value="1"/>
</dbReference>
<gene>
    <name evidence="2" type="ORF">MUN78_02880</name>
</gene>
<organism evidence="2 3">
    <name type="scientific">Leucobacter allii</name>
    <dbReference type="NCBI Taxonomy" id="2932247"/>
    <lineage>
        <taxon>Bacteria</taxon>
        <taxon>Bacillati</taxon>
        <taxon>Actinomycetota</taxon>
        <taxon>Actinomycetes</taxon>
        <taxon>Micrococcales</taxon>
        <taxon>Microbacteriaceae</taxon>
        <taxon>Leucobacter</taxon>
    </lineage>
</organism>
<dbReference type="Gene3D" id="3.90.960.10">
    <property type="entry name" value="YbaK/aminoacyl-tRNA synthetase-associated domain"/>
    <property type="match status" value="1"/>
</dbReference>
<reference evidence="2 3" key="1">
    <citation type="submission" date="2022-04" db="EMBL/GenBank/DDBJ databases">
        <title>Leucobacter sp. isolated from rhizosphere of garlic.</title>
        <authorList>
            <person name="Won M."/>
            <person name="Lee C.-M."/>
            <person name="Woen H.-Y."/>
            <person name="Kwon S.-W."/>
        </authorList>
    </citation>
    <scope>NUCLEOTIDE SEQUENCE [LARGE SCALE GENOMIC DNA]</scope>
    <source>
        <strain evidence="2 3">H21R-40</strain>
    </source>
</reference>
<evidence type="ECO:0000313" key="3">
    <source>
        <dbReference type="Proteomes" id="UP000831786"/>
    </source>
</evidence>
<feature type="domain" description="YbaK/aminoacyl-tRNA synthetase-associated" evidence="1">
    <location>
        <begin position="43"/>
        <end position="145"/>
    </location>
</feature>
<dbReference type="CDD" id="cd04332">
    <property type="entry name" value="YbaK_like"/>
    <property type="match status" value="1"/>
</dbReference>
<dbReference type="PANTHER" id="PTHR30411">
    <property type="entry name" value="CYTOPLASMIC PROTEIN"/>
    <property type="match status" value="1"/>
</dbReference>
<dbReference type="InterPro" id="IPR007214">
    <property type="entry name" value="YbaK/aa-tRNA-synth-assoc-dom"/>
</dbReference>
<dbReference type="InterPro" id="IPR036754">
    <property type="entry name" value="YbaK/aa-tRNA-synt-asso_dom_sf"/>
</dbReference>
<dbReference type="PANTHER" id="PTHR30411:SF1">
    <property type="entry name" value="CYTOPLASMIC PROTEIN"/>
    <property type="match status" value="1"/>
</dbReference>
<evidence type="ECO:0000313" key="2">
    <source>
        <dbReference type="EMBL" id="UOQ57798.1"/>
    </source>
</evidence>
<dbReference type="RefSeq" id="WP_244728673.1">
    <property type="nucleotide sequence ID" value="NZ_CP095045.1"/>
</dbReference>
<dbReference type="Pfam" id="PF04073">
    <property type="entry name" value="tRNA_edit"/>
    <property type="match status" value="1"/>
</dbReference>
<accession>A0ABY4FNE2</accession>
<dbReference type="EMBL" id="CP095045">
    <property type="protein sequence ID" value="UOQ57798.1"/>
    <property type="molecule type" value="Genomic_DNA"/>
</dbReference>
<name>A0ABY4FNE2_9MICO</name>
<protein>
    <submittedName>
        <fullName evidence="2">YbaK/EbsC family protein</fullName>
    </submittedName>
</protein>
<dbReference type="Proteomes" id="UP000831786">
    <property type="component" value="Chromosome"/>
</dbReference>
<proteinExistence type="predicted"/>